<dbReference type="InterPro" id="IPR014284">
    <property type="entry name" value="RNA_pol_sigma-70_dom"/>
</dbReference>
<dbReference type="InterPro" id="IPR036388">
    <property type="entry name" value="WH-like_DNA-bd_sf"/>
</dbReference>
<gene>
    <name evidence="8" type="ORF">ERS852502_02610</name>
</gene>
<accession>A0A175A5Y7</accession>
<evidence type="ECO:0000313" key="8">
    <source>
        <dbReference type="EMBL" id="CUQ92359.1"/>
    </source>
</evidence>
<evidence type="ECO:0000256" key="2">
    <source>
        <dbReference type="ARBA" id="ARBA00023015"/>
    </source>
</evidence>
<evidence type="ECO:0000256" key="1">
    <source>
        <dbReference type="ARBA" id="ARBA00010641"/>
    </source>
</evidence>
<reference evidence="8 9" key="1">
    <citation type="submission" date="2015-09" db="EMBL/GenBank/DDBJ databases">
        <authorList>
            <consortium name="Pathogen Informatics"/>
        </authorList>
    </citation>
    <scope>NUCLEOTIDE SEQUENCE [LARGE SCALE GENOMIC DNA]</scope>
    <source>
        <strain evidence="8 9">2789STDY5834889</strain>
    </source>
</reference>
<dbReference type="InterPro" id="IPR013325">
    <property type="entry name" value="RNA_pol_sigma_r2"/>
</dbReference>
<dbReference type="Pfam" id="PF04542">
    <property type="entry name" value="Sigma70_r2"/>
    <property type="match status" value="1"/>
</dbReference>
<dbReference type="SUPFAM" id="SSF88659">
    <property type="entry name" value="Sigma3 and sigma4 domains of RNA polymerase sigma factors"/>
    <property type="match status" value="1"/>
</dbReference>
<dbReference type="Proteomes" id="UP000078383">
    <property type="component" value="Unassembled WGS sequence"/>
</dbReference>
<dbReference type="Gene3D" id="1.10.10.10">
    <property type="entry name" value="Winged helix-like DNA-binding domain superfamily/Winged helix DNA-binding domain"/>
    <property type="match status" value="1"/>
</dbReference>
<feature type="domain" description="RNA polymerase sigma factor 70 region 4 type 2" evidence="7">
    <location>
        <begin position="141"/>
        <end position="190"/>
    </location>
</feature>
<evidence type="ECO:0000256" key="5">
    <source>
        <dbReference type="ARBA" id="ARBA00023163"/>
    </source>
</evidence>
<keyword evidence="4" id="KW-0238">DNA-binding</keyword>
<keyword evidence="2" id="KW-0805">Transcription regulation</keyword>
<dbReference type="Gene3D" id="1.10.1740.10">
    <property type="match status" value="1"/>
</dbReference>
<evidence type="ECO:0000259" key="6">
    <source>
        <dbReference type="Pfam" id="PF04542"/>
    </source>
</evidence>
<dbReference type="GO" id="GO:0016987">
    <property type="term" value="F:sigma factor activity"/>
    <property type="evidence" value="ECO:0007669"/>
    <property type="project" value="UniProtKB-KW"/>
</dbReference>
<proteinExistence type="inferred from homology"/>
<keyword evidence="3" id="KW-0731">Sigma factor</keyword>
<dbReference type="GO" id="GO:0003677">
    <property type="term" value="F:DNA binding"/>
    <property type="evidence" value="ECO:0007669"/>
    <property type="project" value="UniProtKB-KW"/>
</dbReference>
<dbReference type="AlphaFoldDB" id="A0A175A5Y7"/>
<evidence type="ECO:0000259" key="7">
    <source>
        <dbReference type="Pfam" id="PF08281"/>
    </source>
</evidence>
<evidence type="ECO:0000256" key="4">
    <source>
        <dbReference type="ARBA" id="ARBA00023125"/>
    </source>
</evidence>
<protein>
    <submittedName>
        <fullName evidence="8">RNA polymerase factor sigma-70</fullName>
    </submittedName>
</protein>
<comment type="similarity">
    <text evidence="1">Belongs to the sigma-70 factor family. ECF subfamily.</text>
</comment>
<dbReference type="PANTHER" id="PTHR43133">
    <property type="entry name" value="RNA POLYMERASE ECF-TYPE SIGMA FACTO"/>
    <property type="match status" value="1"/>
</dbReference>
<dbReference type="InterPro" id="IPR039425">
    <property type="entry name" value="RNA_pol_sigma-70-like"/>
</dbReference>
<name>A0A175A5Y7_9FIRM</name>
<dbReference type="GO" id="GO:0006352">
    <property type="term" value="P:DNA-templated transcription initiation"/>
    <property type="evidence" value="ECO:0007669"/>
    <property type="project" value="InterPro"/>
</dbReference>
<dbReference type="PANTHER" id="PTHR43133:SF8">
    <property type="entry name" value="RNA POLYMERASE SIGMA FACTOR HI_1459-RELATED"/>
    <property type="match status" value="1"/>
</dbReference>
<dbReference type="NCBIfam" id="TIGR02937">
    <property type="entry name" value="sigma70-ECF"/>
    <property type="match status" value="1"/>
</dbReference>
<dbReference type="SUPFAM" id="SSF88946">
    <property type="entry name" value="Sigma2 domain of RNA polymerase sigma factors"/>
    <property type="match status" value="1"/>
</dbReference>
<organism evidence="8 9">
    <name type="scientific">[Ruminococcus] torques</name>
    <dbReference type="NCBI Taxonomy" id="33039"/>
    <lineage>
        <taxon>Bacteria</taxon>
        <taxon>Bacillati</taxon>
        <taxon>Bacillota</taxon>
        <taxon>Clostridia</taxon>
        <taxon>Lachnospirales</taxon>
        <taxon>Lachnospiraceae</taxon>
        <taxon>Mediterraneibacter</taxon>
    </lineage>
</organism>
<dbReference type="EMBL" id="CZBX01000014">
    <property type="protein sequence ID" value="CUQ92359.1"/>
    <property type="molecule type" value="Genomic_DNA"/>
</dbReference>
<keyword evidence="5" id="KW-0804">Transcription</keyword>
<dbReference type="InterPro" id="IPR013249">
    <property type="entry name" value="RNA_pol_sigma70_r4_t2"/>
</dbReference>
<evidence type="ECO:0000256" key="3">
    <source>
        <dbReference type="ARBA" id="ARBA00023082"/>
    </source>
</evidence>
<feature type="domain" description="RNA polymerase sigma-70 region 2" evidence="6">
    <location>
        <begin position="45"/>
        <end position="111"/>
    </location>
</feature>
<dbReference type="Pfam" id="PF08281">
    <property type="entry name" value="Sigma70_r4_2"/>
    <property type="match status" value="1"/>
</dbReference>
<evidence type="ECO:0000313" key="9">
    <source>
        <dbReference type="Proteomes" id="UP000078383"/>
    </source>
</evidence>
<dbReference type="InterPro" id="IPR013324">
    <property type="entry name" value="RNA_pol_sigma_r3/r4-like"/>
</dbReference>
<sequence length="206" mass="24466">MKPNSIFIRIDKKQADGIWTMDEIILMRKLKKKDERALGKIIDLYSAYITCIVWELLHKKGTKEDIEEVVADTFISLWLTAERINYKQYSSIKSYLAMIARNKAKDWLRSYRGGILELNDDILLIDGDVERLILQKEQQLIIGRTLEKLKEKDKAIFIMYYYRYKKIEEIAEILKMNPQTVKTRLRRGREILKRILLEEGYDASEI</sequence>
<dbReference type="InterPro" id="IPR007627">
    <property type="entry name" value="RNA_pol_sigma70_r2"/>
</dbReference>